<accession>A0A9D3S0K9</accession>
<comment type="caution">
    <text evidence="1">The sequence shown here is derived from an EMBL/GenBank/DDBJ whole genome shotgun (WGS) entry which is preliminary data.</text>
</comment>
<protein>
    <submittedName>
        <fullName evidence="1">Uncharacterized protein</fullName>
    </submittedName>
</protein>
<dbReference type="Proteomes" id="UP001044222">
    <property type="component" value="Chromosome 7"/>
</dbReference>
<keyword evidence="2" id="KW-1185">Reference proteome</keyword>
<sequence length="106" mass="12099">MSLVTGRTFKVKARASSQYHQEFWSDELSHAEMLYNSADELLNLVVDQGVRYTELEYINALSLLHRSQTGVGDQTVQNVRLQRLKEIICEQAAIKQATKDKKITTV</sequence>
<reference evidence="1" key="1">
    <citation type="submission" date="2021-01" db="EMBL/GenBank/DDBJ databases">
        <title>A chromosome-scale assembly of European eel, Anguilla anguilla.</title>
        <authorList>
            <person name="Henkel C."/>
            <person name="Jong-Raadsen S.A."/>
            <person name="Dufour S."/>
            <person name="Weltzien F.-A."/>
            <person name="Palstra A.P."/>
            <person name="Pelster B."/>
            <person name="Spaink H.P."/>
            <person name="Van Den Thillart G.E."/>
            <person name="Jansen H."/>
            <person name="Zahm M."/>
            <person name="Klopp C."/>
            <person name="Cedric C."/>
            <person name="Louis A."/>
            <person name="Berthelot C."/>
            <person name="Parey E."/>
            <person name="Roest Crollius H."/>
            <person name="Montfort J."/>
            <person name="Robinson-Rechavi M."/>
            <person name="Bucao C."/>
            <person name="Bouchez O."/>
            <person name="Gislard M."/>
            <person name="Lluch J."/>
            <person name="Milhes M."/>
            <person name="Lampietro C."/>
            <person name="Lopez Roques C."/>
            <person name="Donnadieu C."/>
            <person name="Braasch I."/>
            <person name="Desvignes T."/>
            <person name="Postlethwait J."/>
            <person name="Bobe J."/>
            <person name="Guiguen Y."/>
            <person name="Dirks R."/>
        </authorList>
    </citation>
    <scope>NUCLEOTIDE SEQUENCE</scope>
    <source>
        <strain evidence="1">Tag_6206</strain>
        <tissue evidence="1">Liver</tissue>
    </source>
</reference>
<name>A0A9D3S0K9_ANGAN</name>
<gene>
    <name evidence="1" type="ORF">ANANG_G00145070</name>
</gene>
<evidence type="ECO:0000313" key="1">
    <source>
        <dbReference type="EMBL" id="KAG5845997.1"/>
    </source>
</evidence>
<evidence type="ECO:0000313" key="2">
    <source>
        <dbReference type="Proteomes" id="UP001044222"/>
    </source>
</evidence>
<dbReference type="EMBL" id="JAFIRN010000007">
    <property type="protein sequence ID" value="KAG5845997.1"/>
    <property type="molecule type" value="Genomic_DNA"/>
</dbReference>
<organism evidence="1 2">
    <name type="scientific">Anguilla anguilla</name>
    <name type="common">European freshwater eel</name>
    <name type="synonym">Muraena anguilla</name>
    <dbReference type="NCBI Taxonomy" id="7936"/>
    <lineage>
        <taxon>Eukaryota</taxon>
        <taxon>Metazoa</taxon>
        <taxon>Chordata</taxon>
        <taxon>Craniata</taxon>
        <taxon>Vertebrata</taxon>
        <taxon>Euteleostomi</taxon>
        <taxon>Actinopterygii</taxon>
        <taxon>Neopterygii</taxon>
        <taxon>Teleostei</taxon>
        <taxon>Anguilliformes</taxon>
        <taxon>Anguillidae</taxon>
        <taxon>Anguilla</taxon>
    </lineage>
</organism>
<proteinExistence type="predicted"/>
<dbReference type="AlphaFoldDB" id="A0A9D3S0K9"/>